<keyword evidence="6" id="KW-1185">Reference proteome</keyword>
<reference evidence="5 6" key="1">
    <citation type="submission" date="2016-10" db="EMBL/GenBank/DDBJ databases">
        <title>The Draft Genome Sequence of Actinokineospora bangkokensis 44EHWT reveals the biosynthetic pathway of antifungal compounds Thailandins with unusual extender unit butylmalonyl-CoA.</title>
        <authorList>
            <person name="Greule A."/>
            <person name="Intra B."/>
            <person name="Flemming S."/>
            <person name="Rommel M.G."/>
            <person name="Panbangred W."/>
            <person name="Bechthold A."/>
        </authorList>
    </citation>
    <scope>NUCLEOTIDE SEQUENCE [LARGE SCALE GENOMIC DNA]</scope>
    <source>
        <strain evidence="5 6">44EHW</strain>
    </source>
</reference>
<dbReference type="AlphaFoldDB" id="A0A1Q9LE41"/>
<evidence type="ECO:0000256" key="3">
    <source>
        <dbReference type="SAM" id="MobiDB-lite"/>
    </source>
</evidence>
<gene>
    <name evidence="5" type="ORF">BJP25_02375</name>
</gene>
<dbReference type="STRING" id="1193682.BJP25_02375"/>
<dbReference type="Proteomes" id="UP000186040">
    <property type="component" value="Unassembled WGS sequence"/>
</dbReference>
<dbReference type="GO" id="GO:0016747">
    <property type="term" value="F:acyltransferase activity, transferring groups other than amino-acyl groups"/>
    <property type="evidence" value="ECO:0007669"/>
    <property type="project" value="InterPro"/>
</dbReference>
<evidence type="ECO:0000256" key="1">
    <source>
        <dbReference type="ARBA" id="ARBA00022679"/>
    </source>
</evidence>
<dbReference type="InterPro" id="IPR016181">
    <property type="entry name" value="Acyl_CoA_acyltransferase"/>
</dbReference>
<dbReference type="Pfam" id="PF13673">
    <property type="entry name" value="Acetyltransf_10"/>
    <property type="match status" value="1"/>
</dbReference>
<keyword evidence="1 5" id="KW-0808">Transferase</keyword>
<evidence type="ECO:0000259" key="4">
    <source>
        <dbReference type="PROSITE" id="PS51186"/>
    </source>
</evidence>
<sequence length="142" mass="15247">MERARPEQHAALLRIWRAAVEATHHFLTPADVEFYAGVVAEHLPLVPDLRVALSAAGDPVGFIGQSGGEVAMLFVDPVAHGTGVGTALLDDVARDHPVLLVDVNEQNPAARGFYESRGFTATGRSPLDGEGRPFPLVHLRRP</sequence>
<organism evidence="5 6">
    <name type="scientific">Actinokineospora bangkokensis</name>
    <dbReference type="NCBI Taxonomy" id="1193682"/>
    <lineage>
        <taxon>Bacteria</taxon>
        <taxon>Bacillati</taxon>
        <taxon>Actinomycetota</taxon>
        <taxon>Actinomycetes</taxon>
        <taxon>Pseudonocardiales</taxon>
        <taxon>Pseudonocardiaceae</taxon>
        <taxon>Actinokineospora</taxon>
    </lineage>
</organism>
<accession>A0A1Q9LE41</accession>
<dbReference type="PANTHER" id="PTHR43800:SF1">
    <property type="entry name" value="PEPTIDYL-LYSINE N-ACETYLTRANSFERASE YJAB"/>
    <property type="match status" value="1"/>
</dbReference>
<dbReference type="EMBL" id="MKQR01000028">
    <property type="protein sequence ID" value="OLR90284.1"/>
    <property type="molecule type" value="Genomic_DNA"/>
</dbReference>
<dbReference type="Gene3D" id="3.40.630.30">
    <property type="match status" value="1"/>
</dbReference>
<dbReference type="PROSITE" id="PS51186">
    <property type="entry name" value="GNAT"/>
    <property type="match status" value="1"/>
</dbReference>
<feature type="domain" description="N-acetyltransferase" evidence="4">
    <location>
        <begin position="1"/>
        <end position="141"/>
    </location>
</feature>
<evidence type="ECO:0000313" key="5">
    <source>
        <dbReference type="EMBL" id="OLR90284.1"/>
    </source>
</evidence>
<dbReference type="SUPFAM" id="SSF55729">
    <property type="entry name" value="Acyl-CoA N-acyltransferases (Nat)"/>
    <property type="match status" value="1"/>
</dbReference>
<dbReference type="CDD" id="cd04301">
    <property type="entry name" value="NAT_SF"/>
    <property type="match status" value="1"/>
</dbReference>
<dbReference type="PANTHER" id="PTHR43800">
    <property type="entry name" value="PEPTIDYL-LYSINE N-ACETYLTRANSFERASE YJAB"/>
    <property type="match status" value="1"/>
</dbReference>
<name>A0A1Q9LE41_9PSEU</name>
<evidence type="ECO:0000313" key="6">
    <source>
        <dbReference type="Proteomes" id="UP000186040"/>
    </source>
</evidence>
<dbReference type="InterPro" id="IPR000182">
    <property type="entry name" value="GNAT_dom"/>
</dbReference>
<proteinExistence type="predicted"/>
<feature type="region of interest" description="Disordered" evidence="3">
    <location>
        <begin position="122"/>
        <end position="142"/>
    </location>
</feature>
<keyword evidence="2" id="KW-0012">Acyltransferase</keyword>
<comment type="caution">
    <text evidence="5">The sequence shown here is derived from an EMBL/GenBank/DDBJ whole genome shotgun (WGS) entry which is preliminary data.</text>
</comment>
<evidence type="ECO:0000256" key="2">
    <source>
        <dbReference type="ARBA" id="ARBA00023315"/>
    </source>
</evidence>
<protein>
    <submittedName>
        <fullName evidence="5">GNAT family N-acetyltransferase</fullName>
    </submittedName>
</protein>